<organism evidence="1 2">
    <name type="scientific">Lasiosphaeris hirsuta</name>
    <dbReference type="NCBI Taxonomy" id="260670"/>
    <lineage>
        <taxon>Eukaryota</taxon>
        <taxon>Fungi</taxon>
        <taxon>Dikarya</taxon>
        <taxon>Ascomycota</taxon>
        <taxon>Pezizomycotina</taxon>
        <taxon>Sordariomycetes</taxon>
        <taxon>Sordariomycetidae</taxon>
        <taxon>Sordariales</taxon>
        <taxon>Lasiosphaeriaceae</taxon>
        <taxon>Lasiosphaeris</taxon>
    </lineage>
</organism>
<name>A0AA40ANR4_9PEZI</name>
<keyword evidence="2" id="KW-1185">Reference proteome</keyword>
<dbReference type="EMBL" id="JAUKUA010000003">
    <property type="protein sequence ID" value="KAK0719175.1"/>
    <property type="molecule type" value="Genomic_DNA"/>
</dbReference>
<proteinExistence type="predicted"/>
<dbReference type="AlphaFoldDB" id="A0AA40ANR4"/>
<evidence type="ECO:0000313" key="2">
    <source>
        <dbReference type="Proteomes" id="UP001172102"/>
    </source>
</evidence>
<accession>A0AA40ANR4</accession>
<comment type="caution">
    <text evidence="1">The sequence shown here is derived from an EMBL/GenBank/DDBJ whole genome shotgun (WGS) entry which is preliminary data.</text>
</comment>
<protein>
    <submittedName>
        <fullName evidence="1">Uncharacterized protein</fullName>
    </submittedName>
</protein>
<gene>
    <name evidence="1" type="ORF">B0H67DRAFT_660556</name>
</gene>
<dbReference type="Proteomes" id="UP001172102">
    <property type="component" value="Unassembled WGS sequence"/>
</dbReference>
<sequence length="306" mass="34458">MRQQDVLATYIGPNHTATPLTLYEIGHTLSHTDPIYRHLRWAQEYPFLVPNMARFGVDPTFSLPMNALAYETAPLQPGQVDMHKRLRCALLHEADYDCLDSVAFAALRYCPHCYTDYAINIVPDVAPAMHKINAKEIQHRVASRQNIFGFVHLFASSFPNLPSRHPTGSHHTTILTSIAKVVAITLGIPITLTTAYLLYLHRKVSPHVITETNHHQSPSDKTLANVRKPTCMPLDVAKDDSKWILAYERVASRPIPLSHLETSPLSAVLTRYIRATMTAFGNTPQVFLLRRMMPRDDAVTAETFSQ</sequence>
<evidence type="ECO:0000313" key="1">
    <source>
        <dbReference type="EMBL" id="KAK0719175.1"/>
    </source>
</evidence>
<reference evidence="1" key="1">
    <citation type="submission" date="2023-06" db="EMBL/GenBank/DDBJ databases">
        <title>Genome-scale phylogeny and comparative genomics of the fungal order Sordariales.</title>
        <authorList>
            <consortium name="Lawrence Berkeley National Laboratory"/>
            <person name="Hensen N."/>
            <person name="Bonometti L."/>
            <person name="Westerberg I."/>
            <person name="Brannstrom I.O."/>
            <person name="Guillou S."/>
            <person name="Cros-Aarteil S."/>
            <person name="Calhoun S."/>
            <person name="Haridas S."/>
            <person name="Kuo A."/>
            <person name="Mondo S."/>
            <person name="Pangilinan J."/>
            <person name="Riley R."/>
            <person name="Labutti K."/>
            <person name="Andreopoulos B."/>
            <person name="Lipzen A."/>
            <person name="Chen C."/>
            <person name="Yanf M."/>
            <person name="Daum C."/>
            <person name="Ng V."/>
            <person name="Clum A."/>
            <person name="Steindorff A."/>
            <person name="Ohm R."/>
            <person name="Martin F."/>
            <person name="Silar P."/>
            <person name="Natvig D."/>
            <person name="Lalanne C."/>
            <person name="Gautier V."/>
            <person name="Ament-Velasquez S.L."/>
            <person name="Kruys A."/>
            <person name="Hutchinson M.I."/>
            <person name="Powell A.J."/>
            <person name="Barry K."/>
            <person name="Miller A.N."/>
            <person name="Grigoriev I.V."/>
            <person name="Debuchy R."/>
            <person name="Gladieux P."/>
            <person name="Thoren M.H."/>
            <person name="Johannesson H."/>
        </authorList>
    </citation>
    <scope>NUCLEOTIDE SEQUENCE</scope>
    <source>
        <strain evidence="1">SMH4607-1</strain>
    </source>
</reference>